<gene>
    <name evidence="1" type="ORF">AU255_06800</name>
</gene>
<sequence length="214" mass="25261">MNSGDFIPGLFLGKNSLPEEHLSGSEEHNETEVDEQLNNHILAIHLEQELTEHLILRALVRYGARLYNQPFSYRDTQFFTIGPHLEWIITPDIELLVGYHFERGYTDKDQTAQYQDDIGYINHFASAELKLRLLPELFMNIIFDYEHNDYTSPYENDIHHDSYENVYQGEIEFLYEMTEAIALKAGWQHGNRKFSYETRNVHNNNGWIGVEYHF</sequence>
<accession>A0A1V8M7L9</accession>
<keyword evidence="2" id="KW-1185">Reference proteome</keyword>
<evidence type="ECO:0000313" key="2">
    <source>
        <dbReference type="Proteomes" id="UP000191980"/>
    </source>
</evidence>
<dbReference type="InterPro" id="IPR018759">
    <property type="entry name" value="BBP2_2"/>
</dbReference>
<dbReference type="SUPFAM" id="SSF56935">
    <property type="entry name" value="Porins"/>
    <property type="match status" value="1"/>
</dbReference>
<dbReference type="EMBL" id="LPUF01000001">
    <property type="protein sequence ID" value="OQK17574.1"/>
    <property type="molecule type" value="Genomic_DNA"/>
</dbReference>
<organism evidence="1 2">
    <name type="scientific">Methyloprofundus sedimenti</name>
    <dbReference type="NCBI Taxonomy" id="1420851"/>
    <lineage>
        <taxon>Bacteria</taxon>
        <taxon>Pseudomonadati</taxon>
        <taxon>Pseudomonadota</taxon>
        <taxon>Gammaproteobacteria</taxon>
        <taxon>Methylococcales</taxon>
        <taxon>Methylococcaceae</taxon>
        <taxon>Methyloprofundus</taxon>
    </lineage>
</organism>
<proteinExistence type="predicted"/>
<dbReference type="STRING" id="1420851.AU255_06800"/>
<dbReference type="OrthoDB" id="9768471at2"/>
<protein>
    <submittedName>
        <fullName evidence="1">Uncharacterized protein</fullName>
    </submittedName>
</protein>
<comment type="caution">
    <text evidence="1">The sequence shown here is derived from an EMBL/GenBank/DDBJ whole genome shotgun (WGS) entry which is preliminary data.</text>
</comment>
<dbReference type="Proteomes" id="UP000191980">
    <property type="component" value="Unassembled WGS sequence"/>
</dbReference>
<dbReference type="RefSeq" id="WP_080522185.1">
    <property type="nucleotide sequence ID" value="NZ_LPUF01000001.1"/>
</dbReference>
<dbReference type="AlphaFoldDB" id="A0A1V8M7L9"/>
<name>A0A1V8M7L9_9GAMM</name>
<evidence type="ECO:0000313" key="1">
    <source>
        <dbReference type="EMBL" id="OQK17574.1"/>
    </source>
</evidence>
<reference evidence="1 2" key="1">
    <citation type="submission" date="2015-12" db="EMBL/GenBank/DDBJ databases">
        <authorList>
            <person name="Shamseldin A."/>
            <person name="Moawad H."/>
            <person name="Abd El-Rahim W.M."/>
            <person name="Sadowsky M.J."/>
        </authorList>
    </citation>
    <scope>NUCLEOTIDE SEQUENCE [LARGE SCALE GENOMIC DNA]</scope>
    <source>
        <strain evidence="1 2">WF1</strain>
    </source>
</reference>
<dbReference type="Pfam" id="PF10082">
    <property type="entry name" value="BBP2_2"/>
    <property type="match status" value="1"/>
</dbReference>